<dbReference type="PATRIC" id="fig|1473.5.peg.505"/>
<dbReference type="InterPro" id="IPR008300">
    <property type="entry name" value="PTAC"/>
</dbReference>
<dbReference type="UniPathway" id="UPA00621"/>
<dbReference type="PANTHER" id="PTHR39453">
    <property type="entry name" value="PHOSPHATE PROPANOYLTRANSFERASE"/>
    <property type="match status" value="1"/>
</dbReference>
<keyword evidence="5 10" id="KW-0808">Transferase</keyword>
<comment type="catalytic activity">
    <reaction evidence="9 10">
        <text>propanoyl-CoA + phosphate = propanoyl phosphate + CoA</text>
        <dbReference type="Rhea" id="RHEA:28046"/>
        <dbReference type="ChEBI" id="CHEBI:43474"/>
        <dbReference type="ChEBI" id="CHEBI:57287"/>
        <dbReference type="ChEBI" id="CHEBI:57392"/>
        <dbReference type="ChEBI" id="CHEBI:58933"/>
        <dbReference type="EC" id="2.3.1.222"/>
    </reaction>
</comment>
<keyword evidence="12" id="KW-1185">Reference proteome</keyword>
<evidence type="ECO:0000256" key="1">
    <source>
        <dbReference type="ARBA" id="ARBA00001947"/>
    </source>
</evidence>
<evidence type="ECO:0000256" key="9">
    <source>
        <dbReference type="ARBA" id="ARBA00047589"/>
    </source>
</evidence>
<dbReference type="EC" id="2.3.1.222" evidence="3 10"/>
<comment type="similarity">
    <text evidence="2 10">Belongs to the PduL family.</text>
</comment>
<comment type="cofactor">
    <cofactor evidence="1">
        <name>Zn(2+)</name>
        <dbReference type="ChEBI" id="CHEBI:29105"/>
    </cofactor>
</comment>
<name>A0A0L0QQM2_VIRPA</name>
<accession>A0A0L0QQM2</accession>
<evidence type="ECO:0000256" key="10">
    <source>
        <dbReference type="PIRNR" id="PIRNR010130"/>
    </source>
</evidence>
<dbReference type="EMBL" id="LGTO01000007">
    <property type="protein sequence ID" value="KNE20851.1"/>
    <property type="molecule type" value="Genomic_DNA"/>
</dbReference>
<evidence type="ECO:0000256" key="7">
    <source>
        <dbReference type="ARBA" id="ARBA00022833"/>
    </source>
</evidence>
<dbReference type="AlphaFoldDB" id="A0A0L0QQM2"/>
<dbReference type="GO" id="GO:0016747">
    <property type="term" value="F:acyltransferase activity, transferring groups other than amino-acyl groups"/>
    <property type="evidence" value="ECO:0007669"/>
    <property type="project" value="InterPro"/>
</dbReference>
<sequence>MKQIPIGISNRHIHLCQEDVERLFGKGYELTPLKKLSQPGQFAAQEVVTIVGRRGSIEKVRVLGPVRTRTQVEISKTDSFKIGVQAPVQESGDLTEAGSVFVIGPKGVIEAKQSVIIAKRHIHMHPDDAEKLGVKDQQVVSIKTVGDRPTIFGETVVRVKNNFRLECHLDTDEANAAGLKPNDYVELIKEC</sequence>
<evidence type="ECO:0000256" key="3">
    <source>
        <dbReference type="ARBA" id="ARBA00012206"/>
    </source>
</evidence>
<organism evidence="11 12">
    <name type="scientific">Virgibacillus pantothenticus</name>
    <dbReference type="NCBI Taxonomy" id="1473"/>
    <lineage>
        <taxon>Bacteria</taxon>
        <taxon>Bacillati</taxon>
        <taxon>Bacillota</taxon>
        <taxon>Bacilli</taxon>
        <taxon>Bacillales</taxon>
        <taxon>Bacillaceae</taxon>
        <taxon>Virgibacillus</taxon>
    </lineage>
</organism>
<evidence type="ECO:0000313" key="11">
    <source>
        <dbReference type="EMBL" id="KNE20851.1"/>
    </source>
</evidence>
<comment type="pathway">
    <text evidence="10">Polyol metabolism; 1,2-propanediol degradation.</text>
</comment>
<comment type="caution">
    <text evidence="11">The sequence shown here is derived from an EMBL/GenBank/DDBJ whole genome shotgun (WGS) entry which is preliminary data.</text>
</comment>
<evidence type="ECO:0000256" key="4">
    <source>
        <dbReference type="ARBA" id="ARBA00020837"/>
    </source>
</evidence>
<dbReference type="PANTHER" id="PTHR39453:SF1">
    <property type="entry name" value="PHOSPHATE PROPANOYLTRANSFERASE"/>
    <property type="match status" value="1"/>
</dbReference>
<dbReference type="Proteomes" id="UP000036780">
    <property type="component" value="Unassembled WGS sequence"/>
</dbReference>
<dbReference type="GO" id="GO:0046872">
    <property type="term" value="F:metal ion binding"/>
    <property type="evidence" value="ECO:0007669"/>
    <property type="project" value="UniProtKB-KW"/>
</dbReference>
<evidence type="ECO:0000256" key="8">
    <source>
        <dbReference type="ARBA" id="ARBA00023315"/>
    </source>
</evidence>
<dbReference type="Pfam" id="PF06130">
    <property type="entry name" value="PTAC"/>
    <property type="match status" value="1"/>
</dbReference>
<keyword evidence="7" id="KW-0862">Zinc</keyword>
<evidence type="ECO:0000256" key="2">
    <source>
        <dbReference type="ARBA" id="ARBA00007342"/>
    </source>
</evidence>
<comment type="function">
    <text evidence="10">Involved in 1,2-propanediol (1,2-PD) degradation by catalyzing the conversion of propanoyl-CoA to propanoyl-phosphate.</text>
</comment>
<dbReference type="PIRSF" id="PIRSF010130">
    <property type="entry name" value="PduL"/>
    <property type="match status" value="1"/>
</dbReference>
<reference evidence="12" key="1">
    <citation type="submission" date="2015-07" db="EMBL/GenBank/DDBJ databases">
        <title>Fjat-10053 dsm26.</title>
        <authorList>
            <person name="Liu B."/>
            <person name="Wang J."/>
            <person name="Zhu Y."/>
            <person name="Liu G."/>
            <person name="Chen Q."/>
            <person name="Chen Z."/>
            <person name="Lan J."/>
            <person name="Che J."/>
            <person name="Ge C."/>
            <person name="Shi H."/>
            <person name="Pan Z."/>
            <person name="Liu X."/>
        </authorList>
    </citation>
    <scope>NUCLEOTIDE SEQUENCE [LARGE SCALE GENOMIC DNA]</scope>
    <source>
        <strain evidence="12">DSM 26</strain>
    </source>
</reference>
<proteinExistence type="inferred from homology"/>
<dbReference type="NCBIfam" id="NF011652">
    <property type="entry name" value="PRK15070.1"/>
    <property type="match status" value="1"/>
</dbReference>
<protein>
    <recommendedName>
        <fullName evidence="4 10">Phosphate propanoyltransferase</fullName>
        <ecNumber evidence="3 10">2.3.1.222</ecNumber>
    </recommendedName>
</protein>
<evidence type="ECO:0000256" key="6">
    <source>
        <dbReference type="ARBA" id="ARBA00022723"/>
    </source>
</evidence>
<keyword evidence="6" id="KW-0479">Metal-binding</keyword>
<gene>
    <name evidence="11" type="ORF">AFK71_10040</name>
</gene>
<dbReference type="GO" id="GO:0051144">
    <property type="term" value="P:1,2-propanediol catabolic process"/>
    <property type="evidence" value="ECO:0007669"/>
    <property type="project" value="UniProtKB-UniPathway"/>
</dbReference>
<evidence type="ECO:0000256" key="5">
    <source>
        <dbReference type="ARBA" id="ARBA00022679"/>
    </source>
</evidence>
<evidence type="ECO:0000313" key="12">
    <source>
        <dbReference type="Proteomes" id="UP000036780"/>
    </source>
</evidence>
<keyword evidence="8 10" id="KW-0012">Acyltransferase</keyword>